<name>A0A660C9Z2_9PSEU</name>
<feature type="compositionally biased region" description="Low complexity" evidence="1">
    <location>
        <begin position="59"/>
        <end position="79"/>
    </location>
</feature>
<proteinExistence type="predicted"/>
<dbReference type="EMBL" id="VLJV01000001">
    <property type="protein sequence ID" value="TWH20126.1"/>
    <property type="molecule type" value="Genomic_DNA"/>
</dbReference>
<organism evidence="2 3">
    <name type="scientific">Prauserella rugosa</name>
    <dbReference type="NCBI Taxonomy" id="43354"/>
    <lineage>
        <taxon>Bacteria</taxon>
        <taxon>Bacillati</taxon>
        <taxon>Actinomycetota</taxon>
        <taxon>Actinomycetes</taxon>
        <taxon>Pseudonocardiales</taxon>
        <taxon>Pseudonocardiaceae</taxon>
        <taxon>Prauserella</taxon>
    </lineage>
</organism>
<comment type="caution">
    <text evidence="2">The sequence shown here is derived from an EMBL/GenBank/DDBJ whole genome shotgun (WGS) entry which is preliminary data.</text>
</comment>
<evidence type="ECO:0000313" key="2">
    <source>
        <dbReference type="EMBL" id="TWH20126.1"/>
    </source>
</evidence>
<evidence type="ECO:0008006" key="4">
    <source>
        <dbReference type="Google" id="ProtNLM"/>
    </source>
</evidence>
<sequence>MSMLLERAVLRRTLPLGSDPKRAAPRGGAPGRGGPVGSASRTGRRRAPVRGYDDVDDLSAPAGAPEGEPGTAAPSGVRGRRSVGWVRVVPAGEVRRPPSRAGVPRPYGRARVRPCAPSRVVPERVVPRGRLLAAVAAVVFLGVVGLGLTVDALAGAGEAPVPSGTEVVSVGAGESLWDVAERAVPEVEPSAVVARIQELNDLAGGEVAAGTPLVVPASR</sequence>
<accession>A0A660C9Z2</accession>
<evidence type="ECO:0000256" key="1">
    <source>
        <dbReference type="SAM" id="MobiDB-lite"/>
    </source>
</evidence>
<dbReference type="AlphaFoldDB" id="A0A660C9Z2"/>
<reference evidence="2 3" key="1">
    <citation type="submission" date="2019-07" db="EMBL/GenBank/DDBJ databases">
        <title>R&amp;d 2014.</title>
        <authorList>
            <person name="Klenk H.-P."/>
        </authorList>
    </citation>
    <scope>NUCLEOTIDE SEQUENCE [LARGE SCALE GENOMIC DNA]</scope>
    <source>
        <strain evidence="2 3">DSM 43194</strain>
    </source>
</reference>
<gene>
    <name evidence="2" type="ORF">JD82_01966</name>
</gene>
<evidence type="ECO:0000313" key="3">
    <source>
        <dbReference type="Proteomes" id="UP000317303"/>
    </source>
</evidence>
<protein>
    <recommendedName>
        <fullName evidence="4">LysM domain-containing protein</fullName>
    </recommendedName>
</protein>
<feature type="region of interest" description="Disordered" evidence="1">
    <location>
        <begin position="1"/>
        <end position="79"/>
    </location>
</feature>
<dbReference type="Proteomes" id="UP000317303">
    <property type="component" value="Unassembled WGS sequence"/>
</dbReference>
<keyword evidence="3" id="KW-1185">Reference proteome</keyword>